<accession>A0A418SCH1</accession>
<organism evidence="1 2">
    <name type="scientific">Pseudooceanicola algae</name>
    <dbReference type="NCBI Taxonomy" id="1537215"/>
    <lineage>
        <taxon>Bacteria</taxon>
        <taxon>Pseudomonadati</taxon>
        <taxon>Pseudomonadota</taxon>
        <taxon>Alphaproteobacteria</taxon>
        <taxon>Rhodobacterales</taxon>
        <taxon>Paracoccaceae</taxon>
        <taxon>Pseudooceanicola</taxon>
    </lineage>
</organism>
<sequence length="103" mass="11469">MPKLVRLYITQIAIGFAISALFTVALIGFDVAGLRHLVLETRDGPLAAFMIFFFNGIVFGGVQFAIAVMALRDDGTPRSGLREMTHELLPVRVETKSENKRRF</sequence>
<reference evidence="1 2" key="1">
    <citation type="submission" date="2020-08" db="EMBL/GenBank/DDBJ databases">
        <title>Genome sequence of Rhodobacteraceae bacterium Lw-13e.</title>
        <authorList>
            <person name="Poehlein A."/>
            <person name="Wolter L."/>
            <person name="Daniel R."/>
            <person name="Brinkhoff T."/>
        </authorList>
    </citation>
    <scope>NUCLEOTIDE SEQUENCE [LARGE SCALE GENOMIC DNA]</scope>
    <source>
        <strain evidence="1 2">Lw-13e</strain>
    </source>
</reference>
<proteinExistence type="predicted"/>
<protein>
    <submittedName>
        <fullName evidence="1">Uncharacterized protein</fullName>
    </submittedName>
</protein>
<dbReference type="RefSeq" id="WP_119840697.1">
    <property type="nucleotide sequence ID" value="NZ_CP060436.1"/>
</dbReference>
<gene>
    <name evidence="1" type="ORF">PSAL_013050</name>
</gene>
<dbReference type="OrthoDB" id="8115457at2"/>
<name>A0A418SCH1_9RHOB</name>
<dbReference type="AlphaFoldDB" id="A0A418SCH1"/>
<keyword evidence="2" id="KW-1185">Reference proteome</keyword>
<evidence type="ECO:0000313" key="2">
    <source>
        <dbReference type="Proteomes" id="UP000283786"/>
    </source>
</evidence>
<dbReference type="Proteomes" id="UP000283786">
    <property type="component" value="Chromosome"/>
</dbReference>
<dbReference type="KEGG" id="palw:PSAL_013050"/>
<dbReference type="EMBL" id="CP060436">
    <property type="protein sequence ID" value="QPM90071.1"/>
    <property type="molecule type" value="Genomic_DNA"/>
</dbReference>
<evidence type="ECO:0000313" key="1">
    <source>
        <dbReference type="EMBL" id="QPM90071.1"/>
    </source>
</evidence>